<keyword evidence="5 16" id="KW-0812">Transmembrane</keyword>
<name>A0AAN9Y7Q6_9HEMI</name>
<evidence type="ECO:0000256" key="3">
    <source>
        <dbReference type="ARBA" id="ARBA00022475"/>
    </source>
</evidence>
<dbReference type="PRINTS" id="PR01186">
    <property type="entry name" value="INTEGRINB"/>
</dbReference>
<feature type="disulfide bond" evidence="14">
    <location>
        <begin position="619"/>
        <end position="624"/>
    </location>
</feature>
<dbReference type="GO" id="GO:0007160">
    <property type="term" value="P:cell-matrix adhesion"/>
    <property type="evidence" value="ECO:0007669"/>
    <property type="project" value="TreeGrafter"/>
</dbReference>
<evidence type="ECO:0000256" key="10">
    <source>
        <dbReference type="ARBA" id="ARBA00023037"/>
    </source>
</evidence>
<dbReference type="Pfam" id="PF07974">
    <property type="entry name" value="EGF_2"/>
    <property type="match status" value="1"/>
</dbReference>
<evidence type="ECO:0000256" key="1">
    <source>
        <dbReference type="ARBA" id="ARBA00004251"/>
    </source>
</evidence>
<dbReference type="GO" id="GO:0007229">
    <property type="term" value="P:integrin-mediated signaling pathway"/>
    <property type="evidence" value="ECO:0007669"/>
    <property type="project" value="UniProtKB-KW"/>
</dbReference>
<accession>A0AAN9Y7Q6</accession>
<dbReference type="Proteomes" id="UP001367676">
    <property type="component" value="Unassembled WGS sequence"/>
</dbReference>
<sequence>MANYTTVFFLTWVVLVFGGRAESAINCTVSKTCGQCIQNFGCVWCANPDRDTSERCQDEKKTNCAENFLINPKASSIAYNSVSAPKQEKTSEKQKKDEKNFKSSVSTSSTLKNITSVFPQFINITLRPNNGHPLRIKMRYHQPPDYPLDIYYLMDSSNSLLLEKKTLSLGDLGSALKENVSKITRDLRLGFGSFIEKPVSPFISYDPDRRLCKGCIPTYSFKNHLPLTNDTGSLSRKLRSLQMSTNVDPPESGLDGIMQSVVCAKEIGWREKARRLLVYSTDAPFHIAGDGKLLGILKPNDGCCHLDKNGFYSDSTNQDYPSIQHIHSKVKKNSVNLIFTVTEEMKVLYQKLADVIDGAFVAVKKPDASYNDTIRIISEQYAKITSEIEITDSNLPEQVRIRYYSRCLNSTGPLLERKKCEGLKINNSVEFELQIELMACPTNSSQWNQQFYIGPSTVNEKMTVNLKMLCDCECDDNLKICAKNSSKCSKKGTLKFGICQCDDGFSGDDCSCPSKDAENNSNCREKTGAPICSGQGSCKCNKCHCYSSAAGVHSGKFCQCSNSTCPLNQGKLCSGNGNCECNACKCDEGWLGDDCSCESERKGCQRNSNEEICSHHGNCVCNKCVCNQTEGFSGQFCEKYSASAIAKQCDRFNDCVLRQAHQKDQCTDIFKGKVKIINELEEINQEENTCTVTDNQNCKYRFSFKTIGKEIEIKVLQHPFCDSGPASVLSRLF</sequence>
<feature type="signal peptide" evidence="18">
    <location>
        <begin position="1"/>
        <end position="21"/>
    </location>
</feature>
<evidence type="ECO:0000256" key="7">
    <source>
        <dbReference type="ARBA" id="ARBA00022737"/>
    </source>
</evidence>
<gene>
    <name evidence="20" type="ORF">V9T40_009652</name>
</gene>
<feature type="disulfide bond" evidence="14">
    <location>
        <begin position="581"/>
        <end position="613"/>
    </location>
</feature>
<evidence type="ECO:0000313" key="20">
    <source>
        <dbReference type="EMBL" id="KAK7602211.1"/>
    </source>
</evidence>
<dbReference type="PROSITE" id="PS50026">
    <property type="entry name" value="EGF_3"/>
    <property type="match status" value="1"/>
</dbReference>
<feature type="disulfide bond" evidence="14">
    <location>
        <begin position="626"/>
        <end position="637"/>
    </location>
</feature>
<keyword evidence="10 16" id="KW-0401">Integrin</keyword>
<dbReference type="PROSITE" id="PS00243">
    <property type="entry name" value="I_EGF_1"/>
    <property type="match status" value="1"/>
</dbReference>
<evidence type="ECO:0000256" key="13">
    <source>
        <dbReference type="ARBA" id="ARBA00023180"/>
    </source>
</evidence>
<evidence type="ECO:0000256" key="2">
    <source>
        <dbReference type="ARBA" id="ARBA00007449"/>
    </source>
</evidence>
<feature type="disulfide bond" evidence="14 15">
    <location>
        <begin position="501"/>
        <end position="510"/>
    </location>
</feature>
<feature type="disulfide bond" evidence="14">
    <location>
        <begin position="560"/>
        <end position="565"/>
    </location>
</feature>
<feature type="disulfide bond" evidence="14">
    <location>
        <begin position="212"/>
        <end position="215"/>
    </location>
</feature>
<feature type="disulfide bond" evidence="14">
    <location>
        <begin position="586"/>
        <end position="595"/>
    </location>
</feature>
<dbReference type="PANTHER" id="PTHR10082">
    <property type="entry name" value="INTEGRIN BETA SUBUNIT"/>
    <property type="match status" value="1"/>
</dbReference>
<dbReference type="Gene3D" id="2.60.40.1510">
    <property type="entry name" value="ntegrin, alpha v. Chain A, domain 3"/>
    <property type="match status" value="1"/>
</dbReference>
<organism evidence="20 21">
    <name type="scientific">Parthenolecanium corni</name>
    <dbReference type="NCBI Taxonomy" id="536013"/>
    <lineage>
        <taxon>Eukaryota</taxon>
        <taxon>Metazoa</taxon>
        <taxon>Ecdysozoa</taxon>
        <taxon>Arthropoda</taxon>
        <taxon>Hexapoda</taxon>
        <taxon>Insecta</taxon>
        <taxon>Pterygota</taxon>
        <taxon>Neoptera</taxon>
        <taxon>Paraneoptera</taxon>
        <taxon>Hemiptera</taxon>
        <taxon>Sternorrhyncha</taxon>
        <taxon>Coccoidea</taxon>
        <taxon>Coccidae</taxon>
        <taxon>Parthenolecanium</taxon>
    </lineage>
</organism>
<dbReference type="InterPro" id="IPR012896">
    <property type="entry name" value="Integrin_bsu_tail"/>
</dbReference>
<dbReference type="GO" id="GO:0008305">
    <property type="term" value="C:integrin complex"/>
    <property type="evidence" value="ECO:0007669"/>
    <property type="project" value="TreeGrafter"/>
</dbReference>
<dbReference type="PANTHER" id="PTHR10082:SF60">
    <property type="entry name" value="INTEGRIN BETA-PS"/>
    <property type="match status" value="1"/>
</dbReference>
<feature type="disulfide bond" evidence="14">
    <location>
        <begin position="407"/>
        <end position="420"/>
    </location>
</feature>
<evidence type="ECO:0000256" key="16">
    <source>
        <dbReference type="RuleBase" id="RU000633"/>
    </source>
</evidence>
<dbReference type="GO" id="GO:0007157">
    <property type="term" value="P:heterophilic cell-cell adhesion via plasma membrane cell adhesion molecules"/>
    <property type="evidence" value="ECO:0007669"/>
    <property type="project" value="UniProtKB-ARBA"/>
</dbReference>
<reference evidence="20 21" key="1">
    <citation type="submission" date="2024-03" db="EMBL/GenBank/DDBJ databases">
        <title>Adaptation during the transition from Ophiocordyceps entomopathogen to insect associate is accompanied by gene loss and intensified selection.</title>
        <authorList>
            <person name="Ward C.M."/>
            <person name="Onetto C.A."/>
            <person name="Borneman A.R."/>
        </authorList>
    </citation>
    <scope>NUCLEOTIDE SEQUENCE [LARGE SCALE GENOMIC DNA]</scope>
    <source>
        <strain evidence="20">AWRI1</strain>
        <tissue evidence="20">Single Adult Female</tissue>
    </source>
</reference>
<dbReference type="InterPro" id="IPR013111">
    <property type="entry name" value="EGF_extracell"/>
</dbReference>
<feature type="disulfide bond" evidence="14">
    <location>
        <begin position="540"/>
        <end position="573"/>
    </location>
</feature>
<dbReference type="SUPFAM" id="SSF57196">
    <property type="entry name" value="EGF/Laminin"/>
    <property type="match status" value="1"/>
</dbReference>
<dbReference type="GO" id="GO:0033627">
    <property type="term" value="P:cell adhesion mediated by integrin"/>
    <property type="evidence" value="ECO:0007669"/>
    <property type="project" value="TreeGrafter"/>
</dbReference>
<keyword evidence="13" id="KW-0325">Glycoprotein</keyword>
<comment type="similarity">
    <text evidence="2 16">Belongs to the integrin beta chain family.</text>
</comment>
<evidence type="ECO:0000256" key="4">
    <source>
        <dbReference type="ARBA" id="ARBA00022536"/>
    </source>
</evidence>
<keyword evidence="11" id="KW-0472">Membrane</keyword>
<dbReference type="PIRSF" id="PIRSF002512">
    <property type="entry name" value="Integrin_B"/>
    <property type="match status" value="1"/>
</dbReference>
<protein>
    <recommendedName>
        <fullName evidence="16">Integrin beta</fullName>
    </recommendedName>
</protein>
<evidence type="ECO:0000256" key="15">
    <source>
        <dbReference type="PROSITE-ProRule" id="PRU00076"/>
    </source>
</evidence>
<keyword evidence="21" id="KW-1185">Reference proteome</keyword>
<dbReference type="SUPFAM" id="SSF69687">
    <property type="entry name" value="Integrin beta tail domain"/>
    <property type="match status" value="1"/>
</dbReference>
<dbReference type="FunFam" id="3.40.50.410:FF:000002">
    <property type="entry name" value="Integrin beta"/>
    <property type="match status" value="1"/>
</dbReference>
<dbReference type="Pfam" id="PF00362">
    <property type="entry name" value="Integrin_beta"/>
    <property type="match status" value="1"/>
</dbReference>
<keyword evidence="4 15" id="KW-0245">EGF-like domain</keyword>
<feature type="disulfide bond" evidence="14">
    <location>
        <begin position="545"/>
        <end position="558"/>
    </location>
</feature>
<keyword evidence="3" id="KW-1003">Cell membrane</keyword>
<dbReference type="FunFam" id="2.10.25.10:FF:000036">
    <property type="entry name" value="Integrin beta"/>
    <property type="match status" value="1"/>
</dbReference>
<comment type="subcellular location">
    <subcellularLocation>
        <location evidence="1 16">Cell membrane</location>
        <topology evidence="1 16">Single-pass type I membrane protein</topology>
    </subcellularLocation>
</comment>
<evidence type="ECO:0000256" key="12">
    <source>
        <dbReference type="ARBA" id="ARBA00023157"/>
    </source>
</evidence>
<feature type="disulfide bond" evidence="14">
    <location>
        <begin position="470"/>
        <end position="474"/>
    </location>
</feature>
<feature type="chain" id="PRO_5042844228" description="Integrin beta" evidence="18">
    <location>
        <begin position="22"/>
        <end position="733"/>
    </location>
</feature>
<keyword evidence="9" id="KW-1133">Transmembrane helix</keyword>
<keyword evidence="12 14" id="KW-1015">Disulfide bond</keyword>
<feature type="disulfide bond" evidence="14">
    <location>
        <begin position="579"/>
        <end position="584"/>
    </location>
</feature>
<keyword evidence="6 18" id="KW-0732">Signal</keyword>
<feature type="disulfide bond" evidence="14">
    <location>
        <begin position="621"/>
        <end position="666"/>
    </location>
</feature>
<dbReference type="InterPro" id="IPR036349">
    <property type="entry name" value="Integrin_bsu_tail_dom_sf"/>
</dbReference>
<evidence type="ECO:0000256" key="18">
    <source>
        <dbReference type="SAM" id="SignalP"/>
    </source>
</evidence>
<feature type="domain" description="EGF-like" evidence="19">
    <location>
        <begin position="477"/>
        <end position="511"/>
    </location>
</feature>
<evidence type="ECO:0000256" key="5">
    <source>
        <dbReference type="ARBA" id="ARBA00022692"/>
    </source>
</evidence>
<dbReference type="GO" id="GO:0005925">
    <property type="term" value="C:focal adhesion"/>
    <property type="evidence" value="ECO:0007669"/>
    <property type="project" value="TreeGrafter"/>
</dbReference>
<dbReference type="AlphaFoldDB" id="A0AAN9Y7Q6"/>
<dbReference type="InterPro" id="IPR002369">
    <property type="entry name" value="Integrin_bsu_VWA"/>
</dbReference>
<dbReference type="SUPFAM" id="SSF53300">
    <property type="entry name" value="vWA-like"/>
    <property type="match status" value="1"/>
</dbReference>
<evidence type="ECO:0000259" key="19">
    <source>
        <dbReference type="PROSITE" id="PS50026"/>
    </source>
</evidence>
<evidence type="ECO:0000256" key="14">
    <source>
        <dbReference type="PIRSR" id="PIRSR002512-1"/>
    </source>
</evidence>
<keyword evidence="8 16" id="KW-0130">Cell adhesion</keyword>
<dbReference type="InterPro" id="IPR057073">
    <property type="entry name" value="EGF_integrin_2"/>
</dbReference>
<feature type="disulfide bond" evidence="14">
    <location>
        <begin position="538"/>
        <end position="543"/>
    </location>
</feature>
<feature type="disulfide bond" evidence="14">
    <location>
        <begin position="597"/>
        <end position="604"/>
    </location>
</feature>
<feature type="compositionally biased region" description="Basic and acidic residues" evidence="17">
    <location>
        <begin position="86"/>
        <end position="101"/>
    </location>
</feature>
<evidence type="ECO:0000256" key="8">
    <source>
        <dbReference type="ARBA" id="ARBA00022889"/>
    </source>
</evidence>
<feature type="region of interest" description="Disordered" evidence="17">
    <location>
        <begin position="82"/>
        <end position="104"/>
    </location>
</feature>
<evidence type="ECO:0000256" key="9">
    <source>
        <dbReference type="ARBA" id="ARBA00022989"/>
    </source>
</evidence>
<comment type="caution">
    <text evidence="20">The sequence shown here is derived from an EMBL/GenBank/DDBJ whole genome shotgun (WGS) entry which is preliminary data.</text>
</comment>
<dbReference type="SMART" id="SM00187">
    <property type="entry name" value="INB"/>
    <property type="match status" value="1"/>
</dbReference>
<feature type="disulfide bond" evidence="14">
    <location>
        <begin position="512"/>
        <end position="523"/>
    </location>
</feature>
<keyword evidence="7" id="KW-0677">Repeat</keyword>
<dbReference type="SUPFAM" id="SSF69179">
    <property type="entry name" value="Integrin domains"/>
    <property type="match status" value="1"/>
</dbReference>
<dbReference type="InterPro" id="IPR015812">
    <property type="entry name" value="Integrin_bsu"/>
</dbReference>
<dbReference type="GO" id="GO:0016477">
    <property type="term" value="P:cell migration"/>
    <property type="evidence" value="ECO:0007669"/>
    <property type="project" value="TreeGrafter"/>
</dbReference>
<dbReference type="InterPro" id="IPR000742">
    <property type="entry name" value="EGF"/>
</dbReference>
<dbReference type="SMART" id="SM00181">
    <property type="entry name" value="EGF"/>
    <property type="match status" value="3"/>
</dbReference>
<feature type="disulfide bond" evidence="14">
    <location>
        <begin position="655"/>
        <end position="721"/>
    </location>
</feature>
<feature type="disulfide bond" evidence="14">
    <location>
        <begin position="33"/>
        <end position="42"/>
    </location>
</feature>
<dbReference type="EMBL" id="JBBCAQ010000010">
    <property type="protein sequence ID" value="KAK7602211.1"/>
    <property type="molecule type" value="Genomic_DNA"/>
</dbReference>
<dbReference type="SMART" id="SM01242">
    <property type="entry name" value="Integrin_B_tail"/>
    <property type="match status" value="1"/>
</dbReference>
<evidence type="ECO:0000313" key="21">
    <source>
        <dbReference type="Proteomes" id="UP001367676"/>
    </source>
</evidence>
<dbReference type="GO" id="GO:0009986">
    <property type="term" value="C:cell surface"/>
    <property type="evidence" value="ECO:0007669"/>
    <property type="project" value="TreeGrafter"/>
</dbReference>
<dbReference type="InterPro" id="IPR057243">
    <property type="entry name" value="Integrin_I-EGF_CS"/>
</dbReference>
<dbReference type="GO" id="GO:0005178">
    <property type="term" value="F:integrin binding"/>
    <property type="evidence" value="ECO:0007669"/>
    <property type="project" value="TreeGrafter"/>
</dbReference>
<dbReference type="InterPro" id="IPR036465">
    <property type="entry name" value="vWFA_dom_sf"/>
</dbReference>
<comment type="caution">
    <text evidence="15">Lacks conserved residue(s) required for the propagation of feature annotation.</text>
</comment>
<dbReference type="InterPro" id="IPR032695">
    <property type="entry name" value="Integrin_dom_sf"/>
</dbReference>
<dbReference type="Gene3D" id="2.10.25.10">
    <property type="entry name" value="Laminin"/>
    <property type="match status" value="4"/>
</dbReference>
<evidence type="ECO:0000256" key="6">
    <source>
        <dbReference type="ARBA" id="ARBA00022729"/>
    </source>
</evidence>
<feature type="disulfide bond" evidence="14">
    <location>
        <begin position="263"/>
        <end position="304"/>
    </location>
</feature>
<dbReference type="Pfam" id="PF23105">
    <property type="entry name" value="EGF_integrin"/>
    <property type="match status" value="1"/>
</dbReference>
<proteinExistence type="inferred from homology"/>
<evidence type="ECO:0000256" key="11">
    <source>
        <dbReference type="ARBA" id="ARBA00023136"/>
    </source>
</evidence>
<dbReference type="Gene3D" id="3.40.50.410">
    <property type="entry name" value="von Willebrand factor, type A domain"/>
    <property type="match status" value="1"/>
</dbReference>
<evidence type="ECO:0000256" key="17">
    <source>
        <dbReference type="SAM" id="MobiDB-lite"/>
    </source>
</evidence>
<dbReference type="PROSITE" id="PS00022">
    <property type="entry name" value="EGF_1"/>
    <property type="match status" value="1"/>
</dbReference>